<dbReference type="InterPro" id="IPR001841">
    <property type="entry name" value="Znf_RING"/>
</dbReference>
<dbReference type="Pfam" id="PF13639">
    <property type="entry name" value="zf-RING_2"/>
    <property type="match status" value="1"/>
</dbReference>
<keyword evidence="1" id="KW-0479">Metal-binding</keyword>
<evidence type="ECO:0000256" key="2">
    <source>
        <dbReference type="ARBA" id="ARBA00022771"/>
    </source>
</evidence>
<keyword evidence="3" id="KW-0862">Zinc</keyword>
<name>A0A6C0LFM5_9ZZZZ</name>
<reference evidence="5" key="1">
    <citation type="journal article" date="2020" name="Nature">
        <title>Giant virus diversity and host interactions through global metagenomics.</title>
        <authorList>
            <person name="Schulz F."/>
            <person name="Roux S."/>
            <person name="Paez-Espino D."/>
            <person name="Jungbluth S."/>
            <person name="Walsh D.A."/>
            <person name="Denef V.J."/>
            <person name="McMahon K.D."/>
            <person name="Konstantinidis K.T."/>
            <person name="Eloe-Fadrosh E.A."/>
            <person name="Kyrpides N.C."/>
            <person name="Woyke T."/>
        </authorList>
    </citation>
    <scope>NUCLEOTIDE SEQUENCE</scope>
    <source>
        <strain evidence="5">GVMAG-M-3300027791-30</strain>
    </source>
</reference>
<protein>
    <recommendedName>
        <fullName evidence="4">RING-type domain-containing protein</fullName>
    </recommendedName>
</protein>
<dbReference type="PANTHER" id="PTHR22763:SF162">
    <property type="entry name" value="TRANSMEMBRANE E3 UBIQUITIN-PROTEIN LIGASE 1"/>
    <property type="match status" value="1"/>
</dbReference>
<evidence type="ECO:0000259" key="4">
    <source>
        <dbReference type="PROSITE" id="PS50089"/>
    </source>
</evidence>
<dbReference type="InterPro" id="IPR013083">
    <property type="entry name" value="Znf_RING/FYVE/PHD"/>
</dbReference>
<dbReference type="GO" id="GO:0008270">
    <property type="term" value="F:zinc ion binding"/>
    <property type="evidence" value="ECO:0007669"/>
    <property type="project" value="UniProtKB-KW"/>
</dbReference>
<keyword evidence="2" id="KW-0863">Zinc-finger</keyword>
<evidence type="ECO:0000256" key="3">
    <source>
        <dbReference type="ARBA" id="ARBA00022833"/>
    </source>
</evidence>
<dbReference type="Gene3D" id="3.30.40.10">
    <property type="entry name" value="Zinc/RING finger domain, C3HC4 (zinc finger)"/>
    <property type="match status" value="1"/>
</dbReference>
<evidence type="ECO:0000256" key="1">
    <source>
        <dbReference type="ARBA" id="ARBA00022723"/>
    </source>
</evidence>
<dbReference type="GO" id="GO:0043161">
    <property type="term" value="P:proteasome-mediated ubiquitin-dependent protein catabolic process"/>
    <property type="evidence" value="ECO:0007669"/>
    <property type="project" value="TreeGrafter"/>
</dbReference>
<dbReference type="SMART" id="SM00184">
    <property type="entry name" value="RING"/>
    <property type="match status" value="1"/>
</dbReference>
<feature type="domain" description="RING-type" evidence="4">
    <location>
        <begin position="46"/>
        <end position="86"/>
    </location>
</feature>
<evidence type="ECO:0000313" key="5">
    <source>
        <dbReference type="EMBL" id="QHU28795.1"/>
    </source>
</evidence>
<accession>A0A6C0LFM5</accession>
<dbReference type="AlphaFoldDB" id="A0A6C0LFM5"/>
<dbReference type="GO" id="GO:0012505">
    <property type="term" value="C:endomembrane system"/>
    <property type="evidence" value="ECO:0007669"/>
    <property type="project" value="TreeGrafter"/>
</dbReference>
<dbReference type="InterPro" id="IPR050731">
    <property type="entry name" value="HRD1_E3_ubiq-ligases"/>
</dbReference>
<organism evidence="5">
    <name type="scientific">viral metagenome</name>
    <dbReference type="NCBI Taxonomy" id="1070528"/>
    <lineage>
        <taxon>unclassified sequences</taxon>
        <taxon>metagenomes</taxon>
        <taxon>organismal metagenomes</taxon>
    </lineage>
</organism>
<proteinExistence type="predicted"/>
<dbReference type="PROSITE" id="PS50089">
    <property type="entry name" value="ZF_RING_2"/>
    <property type="match status" value="1"/>
</dbReference>
<sequence>MNICVCLSQLFKNDIKKETIYDKVKDYQCKYPMIVHFINFKKKNTCIICLESLNNKKTVITRCNHKFHLKCINSWCNINDSCPLCRYKYPTG</sequence>
<dbReference type="EMBL" id="MN740474">
    <property type="protein sequence ID" value="QHU28795.1"/>
    <property type="molecule type" value="Genomic_DNA"/>
</dbReference>
<dbReference type="SUPFAM" id="SSF57850">
    <property type="entry name" value="RING/U-box"/>
    <property type="match status" value="1"/>
</dbReference>
<dbReference type="GO" id="GO:0061630">
    <property type="term" value="F:ubiquitin protein ligase activity"/>
    <property type="evidence" value="ECO:0007669"/>
    <property type="project" value="TreeGrafter"/>
</dbReference>
<dbReference type="PANTHER" id="PTHR22763">
    <property type="entry name" value="RING ZINC FINGER PROTEIN"/>
    <property type="match status" value="1"/>
</dbReference>